<dbReference type="PANTHER" id="PTHR42695:SF5">
    <property type="entry name" value="GLUTAMINE AMIDOTRANSFERASE YLR126C-RELATED"/>
    <property type="match status" value="1"/>
</dbReference>
<dbReference type="STRING" id="394193.SAMN04489732_103486"/>
<organism evidence="2 3">
    <name type="scientific">Amycolatopsis saalfeldensis</name>
    <dbReference type="NCBI Taxonomy" id="394193"/>
    <lineage>
        <taxon>Bacteria</taxon>
        <taxon>Bacillati</taxon>
        <taxon>Actinomycetota</taxon>
        <taxon>Actinomycetes</taxon>
        <taxon>Pseudonocardiales</taxon>
        <taxon>Pseudonocardiaceae</taxon>
        <taxon>Amycolatopsis</taxon>
    </lineage>
</organism>
<reference evidence="2 3" key="1">
    <citation type="submission" date="2016-10" db="EMBL/GenBank/DDBJ databases">
        <authorList>
            <person name="de Groot N.N."/>
        </authorList>
    </citation>
    <scope>NUCLEOTIDE SEQUENCE [LARGE SCALE GENOMIC DNA]</scope>
    <source>
        <strain evidence="2 3">DSM 44993</strain>
    </source>
</reference>
<feature type="domain" description="Glutamine amidotransferase" evidence="1">
    <location>
        <begin position="29"/>
        <end position="183"/>
    </location>
</feature>
<dbReference type="InterPro" id="IPR044992">
    <property type="entry name" value="ChyE-like"/>
</dbReference>
<dbReference type="PANTHER" id="PTHR42695">
    <property type="entry name" value="GLUTAMINE AMIDOTRANSFERASE YLR126C-RELATED"/>
    <property type="match status" value="1"/>
</dbReference>
<dbReference type="EMBL" id="FOEF01000003">
    <property type="protein sequence ID" value="SEP07134.1"/>
    <property type="molecule type" value="Genomic_DNA"/>
</dbReference>
<dbReference type="InterPro" id="IPR017926">
    <property type="entry name" value="GATASE"/>
</dbReference>
<dbReference type="NCBIfam" id="NF005458">
    <property type="entry name" value="PRK07053.1"/>
    <property type="match status" value="1"/>
</dbReference>
<dbReference type="RefSeq" id="WP_091615827.1">
    <property type="nucleotide sequence ID" value="NZ_FOEF01000003.1"/>
</dbReference>
<evidence type="ECO:0000313" key="2">
    <source>
        <dbReference type="EMBL" id="SEP07134.1"/>
    </source>
</evidence>
<sequence>MTQTALAVRHVAFEDLGLIEPVLNRLGYDVLYLDAGVHEISAETVAEADLLVVLGGPIGAADAGRYPFLTAEVDAIRERVRRGGRTLGICLGAQLLARALGAGVEAAGHSEIGYTPLTFTDEGLRSPLRHLADVPVLHWHQERFDIPAGAVRLASTPACPNQAFAVGAHVLGLQFHLEADPRALERWLIGHAQSLTALGLHPQPLREAAADAGTALTTAATRVLTEWLRPVPGPAAEVSGAVGCSAW</sequence>
<name>A0A1H8UW06_9PSEU</name>
<dbReference type="Proteomes" id="UP000198582">
    <property type="component" value="Unassembled WGS sequence"/>
</dbReference>
<dbReference type="AlphaFoldDB" id="A0A1H8UW06"/>
<dbReference type="InterPro" id="IPR029062">
    <property type="entry name" value="Class_I_gatase-like"/>
</dbReference>
<gene>
    <name evidence="2" type="ORF">SAMN04489732_103486</name>
</gene>
<dbReference type="GO" id="GO:0005829">
    <property type="term" value="C:cytosol"/>
    <property type="evidence" value="ECO:0007669"/>
    <property type="project" value="TreeGrafter"/>
</dbReference>
<evidence type="ECO:0000259" key="1">
    <source>
        <dbReference type="Pfam" id="PF00117"/>
    </source>
</evidence>
<dbReference type="CDD" id="cd01741">
    <property type="entry name" value="GATase1_1"/>
    <property type="match status" value="1"/>
</dbReference>
<dbReference type="Pfam" id="PF00117">
    <property type="entry name" value="GATase"/>
    <property type="match status" value="1"/>
</dbReference>
<dbReference type="PROSITE" id="PS51273">
    <property type="entry name" value="GATASE_TYPE_1"/>
    <property type="match status" value="1"/>
</dbReference>
<protein>
    <submittedName>
        <fullName evidence="2">GMP synthase (Glutamine-hydrolysing)</fullName>
    </submittedName>
</protein>
<dbReference type="Gene3D" id="3.40.50.880">
    <property type="match status" value="1"/>
</dbReference>
<proteinExistence type="predicted"/>
<evidence type="ECO:0000313" key="3">
    <source>
        <dbReference type="Proteomes" id="UP000198582"/>
    </source>
</evidence>
<dbReference type="SUPFAM" id="SSF52317">
    <property type="entry name" value="Class I glutamine amidotransferase-like"/>
    <property type="match status" value="1"/>
</dbReference>
<keyword evidence="3" id="KW-1185">Reference proteome</keyword>
<accession>A0A1H8UW06</accession>
<dbReference type="OrthoDB" id="5196541at2"/>